<protein>
    <submittedName>
        <fullName evidence="1">Uncharacterized protein</fullName>
    </submittedName>
</protein>
<organism evidence="1 2">
    <name type="scientific">Tenacibaculum phage pT24</name>
    <dbReference type="NCBI Taxonomy" id="1880590"/>
    <lineage>
        <taxon>Viruses</taxon>
        <taxon>Duplodnaviria</taxon>
        <taxon>Heunggongvirae</taxon>
        <taxon>Uroviricota</taxon>
        <taxon>Caudoviricetes</taxon>
        <taxon>Kungbxnavirus</taxon>
        <taxon>Kungbxnavirus pT24</taxon>
    </lineage>
</organism>
<dbReference type="Proteomes" id="UP000224877">
    <property type="component" value="Segment"/>
</dbReference>
<gene>
    <name evidence="1" type="ORF">BPT24_108</name>
</gene>
<name>A0A1B4XWP0_9CAUD</name>
<reference evidence="1 2" key="1">
    <citation type="submission" date="2016-07" db="EMBL/GenBank/DDBJ databases">
        <title>Characterization of three bacteriophages infecting bacteria isolated from shrimp culture pond water.</title>
        <authorList>
            <person name="Khoa H.V."/>
        </authorList>
    </citation>
    <scope>NUCLEOTIDE SEQUENCE [LARGE SCALE GENOMIC DNA]</scope>
</reference>
<accession>A0A1B4XWP0</accession>
<dbReference type="EMBL" id="LC168164">
    <property type="protein sequence ID" value="BAV39233.1"/>
    <property type="molecule type" value="Genomic_DNA"/>
</dbReference>
<sequence>MRHKQLVDDGIDLSHITETFDKSTHIEISNTVGDFSDKSDTSFLFEYLQQNDYRYSPYIETLRSEQIRIKNPLVANQIFGDLYGAFSNRIDSVEIFDVIITYFGFGEQYYFEKLISQYRNILVNDLSRRMDIDLNSMDK</sequence>
<keyword evidence="2" id="KW-1185">Reference proteome</keyword>
<evidence type="ECO:0000313" key="2">
    <source>
        <dbReference type="Proteomes" id="UP000224877"/>
    </source>
</evidence>
<proteinExistence type="predicted"/>
<evidence type="ECO:0000313" key="1">
    <source>
        <dbReference type="EMBL" id="BAV39233.1"/>
    </source>
</evidence>